<dbReference type="AlphaFoldDB" id="H1YD34"/>
<dbReference type="Proteomes" id="UP000002774">
    <property type="component" value="Chromosome"/>
</dbReference>
<dbReference type="OrthoDB" id="997115at2"/>
<dbReference type="InterPro" id="IPR046601">
    <property type="entry name" value="DUF6660"/>
</dbReference>
<accession>H1YD34</accession>
<evidence type="ECO:0000313" key="2">
    <source>
        <dbReference type="Proteomes" id="UP000002774"/>
    </source>
</evidence>
<dbReference type="eggNOG" id="ENOG503120G">
    <property type="taxonomic scope" value="Bacteria"/>
</dbReference>
<name>H1YD34_9SPHI</name>
<protein>
    <submittedName>
        <fullName evidence="1">Uncharacterized protein</fullName>
    </submittedName>
</protein>
<dbReference type="HOGENOM" id="CLU_151876_1_1_10"/>
<organism evidence="1 2">
    <name type="scientific">Mucilaginibacter paludis DSM 18603</name>
    <dbReference type="NCBI Taxonomy" id="714943"/>
    <lineage>
        <taxon>Bacteria</taxon>
        <taxon>Pseudomonadati</taxon>
        <taxon>Bacteroidota</taxon>
        <taxon>Sphingobacteriia</taxon>
        <taxon>Sphingobacteriales</taxon>
        <taxon>Sphingobacteriaceae</taxon>
        <taxon>Mucilaginibacter</taxon>
    </lineage>
</organism>
<evidence type="ECO:0000313" key="1">
    <source>
        <dbReference type="EMBL" id="EHQ26091.1"/>
    </source>
</evidence>
<dbReference type="RefSeq" id="WP_008506053.1">
    <property type="nucleotide sequence ID" value="NZ_CM001403.1"/>
</dbReference>
<proteinExistence type="predicted"/>
<dbReference type="EMBL" id="CM001403">
    <property type="protein sequence ID" value="EHQ26091.1"/>
    <property type="molecule type" value="Genomic_DNA"/>
</dbReference>
<gene>
    <name evidence="1" type="ORF">Mucpa_1945</name>
</gene>
<dbReference type="Pfam" id="PF20365">
    <property type="entry name" value="DUF6660"/>
    <property type="match status" value="1"/>
</dbReference>
<dbReference type="STRING" id="714943.Mucpa_1945"/>
<reference evidence="1" key="1">
    <citation type="submission" date="2011-09" db="EMBL/GenBank/DDBJ databases">
        <title>The permanent draft genome of Mucilaginibacter paludis DSM 18603.</title>
        <authorList>
            <consortium name="US DOE Joint Genome Institute (JGI-PGF)"/>
            <person name="Lucas S."/>
            <person name="Han J."/>
            <person name="Lapidus A."/>
            <person name="Bruce D."/>
            <person name="Goodwin L."/>
            <person name="Pitluck S."/>
            <person name="Peters L."/>
            <person name="Kyrpides N."/>
            <person name="Mavromatis K."/>
            <person name="Ivanova N."/>
            <person name="Mikhailova N."/>
            <person name="Held B."/>
            <person name="Detter J.C."/>
            <person name="Tapia R."/>
            <person name="Han C."/>
            <person name="Land M."/>
            <person name="Hauser L."/>
            <person name="Markowitz V."/>
            <person name="Cheng J.-F."/>
            <person name="Hugenholtz P."/>
            <person name="Woyke T."/>
            <person name="Wu D."/>
            <person name="Tindall B."/>
            <person name="Brambilla E."/>
            <person name="Klenk H.-P."/>
            <person name="Eisen J.A."/>
        </authorList>
    </citation>
    <scope>NUCLEOTIDE SEQUENCE [LARGE SCALE GENOMIC DNA]</scope>
    <source>
        <strain evidence="1">DSM 18603</strain>
    </source>
</reference>
<sequence>MKYLAIIISLYMTLLSLLPCQDSEDMMAGVTQVTVRQVTVRQNRECNQHESRESCPPFCTCACCSTVRHVSSPCVISLPIITLISVYPAYRIPAVLKQPIAIWQPPQIA</sequence>
<keyword evidence="2" id="KW-1185">Reference proteome</keyword>